<dbReference type="InterPro" id="IPR023296">
    <property type="entry name" value="Glyco_hydro_beta-prop_sf"/>
</dbReference>
<dbReference type="Proteomes" id="UP001612928">
    <property type="component" value="Unassembled WGS sequence"/>
</dbReference>
<accession>A0ABW8A9E7</accession>
<proteinExistence type="inferred from homology"/>
<evidence type="ECO:0000256" key="4">
    <source>
        <dbReference type="RuleBase" id="RU361187"/>
    </source>
</evidence>
<evidence type="ECO:0000313" key="6">
    <source>
        <dbReference type="Proteomes" id="UP001612928"/>
    </source>
</evidence>
<organism evidence="5 6">
    <name type="scientific">Nonomuraea indica</name>
    <dbReference type="NCBI Taxonomy" id="1581193"/>
    <lineage>
        <taxon>Bacteria</taxon>
        <taxon>Bacillati</taxon>
        <taxon>Actinomycetota</taxon>
        <taxon>Actinomycetes</taxon>
        <taxon>Streptosporangiales</taxon>
        <taxon>Streptosporangiaceae</taxon>
        <taxon>Nonomuraea</taxon>
    </lineage>
</organism>
<dbReference type="EMBL" id="JBITMB010000006">
    <property type="protein sequence ID" value="MFI7443394.1"/>
    <property type="molecule type" value="Genomic_DNA"/>
</dbReference>
<evidence type="ECO:0000313" key="5">
    <source>
        <dbReference type="EMBL" id="MFI7443394.1"/>
    </source>
</evidence>
<keyword evidence="3 4" id="KW-0326">Glycosidase</keyword>
<keyword evidence="6" id="KW-1185">Reference proteome</keyword>
<sequence>MRYVDPVFAGPTDPTVVRDGDRRLMYYTSRRANVPGLPGHSWVFGTPIGMAESPDGVTWSYAGDAVIDIPGEDLTFWAPEVVVHDGLGHMFLTVIPGIHTDWGHDGAIVHLTSTDLRTWGDPRPLRLATDRVIDACVLRLPDGTWRLWYNEETSGKNTYYADSPDLFTWTDHGRAIADQPGEGPNVFHWRDRYWMITDVWQGLAVYHSPDALTWTRQPGTILAADPRGHHADVVIDGGRAFVYYFTPTGDRTSEIRRAELVLADTGTLTTR</sequence>
<comment type="caution">
    <text evidence="5">The sequence shown here is derived from an EMBL/GenBank/DDBJ whole genome shotgun (WGS) entry which is preliminary data.</text>
</comment>
<protein>
    <submittedName>
        <fullName evidence="5">Family 43 glycosylhydrolase</fullName>
    </submittedName>
</protein>
<gene>
    <name evidence="5" type="ORF">ACIBP5_25780</name>
</gene>
<dbReference type="InterPro" id="IPR006710">
    <property type="entry name" value="Glyco_hydro_43"/>
</dbReference>
<dbReference type="RefSeq" id="WP_101787063.1">
    <property type="nucleotide sequence ID" value="NZ_JBITMB010000006.1"/>
</dbReference>
<reference evidence="5 6" key="1">
    <citation type="submission" date="2024-10" db="EMBL/GenBank/DDBJ databases">
        <title>The Natural Products Discovery Center: Release of the First 8490 Sequenced Strains for Exploring Actinobacteria Biosynthetic Diversity.</title>
        <authorList>
            <person name="Kalkreuter E."/>
            <person name="Kautsar S.A."/>
            <person name="Yang D."/>
            <person name="Bader C.D."/>
            <person name="Teijaro C.N."/>
            <person name="Fluegel L."/>
            <person name="Davis C.M."/>
            <person name="Simpson J.R."/>
            <person name="Lauterbach L."/>
            <person name="Steele A.D."/>
            <person name="Gui C."/>
            <person name="Meng S."/>
            <person name="Li G."/>
            <person name="Viehrig K."/>
            <person name="Ye F."/>
            <person name="Su P."/>
            <person name="Kiefer A.F."/>
            <person name="Nichols A."/>
            <person name="Cepeda A.J."/>
            <person name="Yan W."/>
            <person name="Fan B."/>
            <person name="Jiang Y."/>
            <person name="Adhikari A."/>
            <person name="Zheng C.-J."/>
            <person name="Schuster L."/>
            <person name="Cowan T.M."/>
            <person name="Smanski M.J."/>
            <person name="Chevrette M.G."/>
            <person name="De Carvalho L.P.S."/>
            <person name="Shen B."/>
        </authorList>
    </citation>
    <scope>NUCLEOTIDE SEQUENCE [LARGE SCALE GENOMIC DNA]</scope>
    <source>
        <strain evidence="5 6">NPDC049503</strain>
    </source>
</reference>
<dbReference type="SUPFAM" id="SSF75005">
    <property type="entry name" value="Arabinanase/levansucrase/invertase"/>
    <property type="match status" value="1"/>
</dbReference>
<evidence type="ECO:0000256" key="1">
    <source>
        <dbReference type="ARBA" id="ARBA00009865"/>
    </source>
</evidence>
<evidence type="ECO:0000256" key="2">
    <source>
        <dbReference type="ARBA" id="ARBA00022801"/>
    </source>
</evidence>
<dbReference type="Gene3D" id="2.115.10.20">
    <property type="entry name" value="Glycosyl hydrolase domain, family 43"/>
    <property type="match status" value="2"/>
</dbReference>
<name>A0ABW8A9E7_9ACTN</name>
<comment type="similarity">
    <text evidence="1 4">Belongs to the glycosyl hydrolase 43 family.</text>
</comment>
<keyword evidence="2 4" id="KW-0378">Hydrolase</keyword>
<evidence type="ECO:0000256" key="3">
    <source>
        <dbReference type="ARBA" id="ARBA00023295"/>
    </source>
</evidence>
<dbReference type="Pfam" id="PF04616">
    <property type="entry name" value="Glyco_hydro_43"/>
    <property type="match status" value="1"/>
</dbReference>